<evidence type="ECO:0000313" key="3">
    <source>
        <dbReference type="Proteomes" id="UP001164187"/>
    </source>
</evidence>
<dbReference type="PANTHER" id="PTHR43415">
    <property type="entry name" value="SPERMIDINE N(1)-ACETYLTRANSFERASE"/>
    <property type="match status" value="1"/>
</dbReference>
<dbReference type="InterPro" id="IPR000182">
    <property type="entry name" value="GNAT_dom"/>
</dbReference>
<evidence type="ECO:0000313" key="2">
    <source>
        <dbReference type="EMBL" id="WAW14159.1"/>
    </source>
</evidence>
<dbReference type="PROSITE" id="PS51186">
    <property type="entry name" value="GNAT"/>
    <property type="match status" value="1"/>
</dbReference>
<organism evidence="2 3">
    <name type="scientific">Peptostreptococcus equinus</name>
    <dbReference type="NCBI Taxonomy" id="3003601"/>
    <lineage>
        <taxon>Bacteria</taxon>
        <taxon>Bacillati</taxon>
        <taxon>Bacillota</taxon>
        <taxon>Clostridia</taxon>
        <taxon>Peptostreptococcales</taxon>
        <taxon>Peptostreptococcaceae</taxon>
        <taxon>Peptostreptococcus</taxon>
    </lineage>
</organism>
<dbReference type="CDD" id="cd04301">
    <property type="entry name" value="NAT_SF"/>
    <property type="match status" value="1"/>
</dbReference>
<dbReference type="EMBL" id="CP114052">
    <property type="protein sequence ID" value="WAW14159.1"/>
    <property type="molecule type" value="Genomic_DNA"/>
</dbReference>
<dbReference type="InterPro" id="IPR016181">
    <property type="entry name" value="Acyl_CoA_acyltransferase"/>
</dbReference>
<proteinExistence type="predicted"/>
<evidence type="ECO:0000259" key="1">
    <source>
        <dbReference type="PROSITE" id="PS51186"/>
    </source>
</evidence>
<feature type="domain" description="N-acetyltransferase" evidence="1">
    <location>
        <begin position="4"/>
        <end position="167"/>
    </location>
</feature>
<dbReference type="PANTHER" id="PTHR43415:SF3">
    <property type="entry name" value="GNAT-FAMILY ACETYLTRANSFERASE"/>
    <property type="match status" value="1"/>
</dbReference>
<protein>
    <submittedName>
        <fullName evidence="2">GNAT family protein</fullName>
    </submittedName>
</protein>
<name>A0ABY7JNV0_9FIRM</name>
<dbReference type="Gene3D" id="3.40.630.30">
    <property type="match status" value="1"/>
</dbReference>
<keyword evidence="3" id="KW-1185">Reference proteome</keyword>
<gene>
    <name evidence="2" type="ORF">O0R46_06000</name>
</gene>
<dbReference type="Pfam" id="PF13302">
    <property type="entry name" value="Acetyltransf_3"/>
    <property type="match status" value="1"/>
</dbReference>
<dbReference type="Proteomes" id="UP001164187">
    <property type="component" value="Chromosome"/>
</dbReference>
<accession>A0ABY7JNV0</accession>
<dbReference type="SUPFAM" id="SSF55729">
    <property type="entry name" value="Acyl-CoA N-acyltransferases (Nat)"/>
    <property type="match status" value="1"/>
</dbReference>
<dbReference type="RefSeq" id="WP_269310821.1">
    <property type="nucleotide sequence ID" value="NZ_CP114052.1"/>
</dbReference>
<reference evidence="2" key="1">
    <citation type="submission" date="2022-12" db="EMBL/GenBank/DDBJ databases">
        <title>Peptostreptococcus.</title>
        <authorList>
            <person name="Lee S.H."/>
        </authorList>
    </citation>
    <scope>NUCLEOTIDE SEQUENCE</scope>
    <source>
        <strain evidence="2">CBA3647</strain>
    </source>
</reference>
<sequence length="167" mass="19913">MENLIFKKISLDYKGIIYNWIKDPYLRKMIGTRSFPSLEEHRIWIENKIKDTKNLLFVIEVNNKPVGIIGTNTLDLYNKNAEIYIYIGDSKKKNNGIGTRSLQKFIKYLNEKYELNKVNARIFSYNIPSIKLFEKNGFILEARLKKQIYLSDDGLFYDLLWYSYFLK</sequence>